<comment type="caution">
    <text evidence="14">The sequence shown here is derived from an EMBL/GenBank/DDBJ whole genome shotgun (WGS) entry which is preliminary data.</text>
</comment>
<evidence type="ECO:0000256" key="2">
    <source>
        <dbReference type="ARBA" id="ARBA00004752"/>
    </source>
</evidence>
<evidence type="ECO:0000256" key="10">
    <source>
        <dbReference type="ARBA" id="ARBA00038367"/>
    </source>
</evidence>
<feature type="binding site" evidence="12">
    <location>
        <begin position="123"/>
        <end position="127"/>
    </location>
    <ligand>
        <name>UDP-N-acetyl-alpha-D-glucosamine</name>
        <dbReference type="ChEBI" id="CHEBI:57705"/>
    </ligand>
</feature>
<dbReference type="AlphaFoldDB" id="A0A6I4VRQ8"/>
<protein>
    <recommendedName>
        <fullName evidence="12">UDP-N-acetylglucosamine 1-carboxyvinyltransferase</fullName>
        <ecNumber evidence="12">2.5.1.7</ecNumber>
    </recommendedName>
    <alternativeName>
        <fullName evidence="12">Enoylpyruvate transferase</fullName>
    </alternativeName>
    <alternativeName>
        <fullName evidence="12">UDP-N-acetylglucosamine enolpyruvyl transferase</fullName>
        <shortName evidence="12">EPT</shortName>
    </alternativeName>
</protein>
<evidence type="ECO:0000256" key="8">
    <source>
        <dbReference type="ARBA" id="ARBA00023306"/>
    </source>
</evidence>
<dbReference type="GO" id="GO:0071555">
    <property type="term" value="P:cell wall organization"/>
    <property type="evidence" value="ECO:0007669"/>
    <property type="project" value="UniProtKB-KW"/>
</dbReference>
<dbReference type="InterPro" id="IPR005750">
    <property type="entry name" value="UDP_GlcNAc_COvinyl_MurA"/>
</dbReference>
<proteinExistence type="inferred from homology"/>
<dbReference type="GO" id="GO:0008360">
    <property type="term" value="P:regulation of cell shape"/>
    <property type="evidence" value="ECO:0007669"/>
    <property type="project" value="UniProtKB-KW"/>
</dbReference>
<keyword evidence="3 12" id="KW-0963">Cytoplasm</keyword>
<dbReference type="Gene3D" id="3.65.10.10">
    <property type="entry name" value="Enolpyruvate transferase domain"/>
    <property type="match status" value="2"/>
</dbReference>
<dbReference type="InterPro" id="IPR013792">
    <property type="entry name" value="RNA3'P_cycl/enolpyr_Trfase_a/b"/>
</dbReference>
<comment type="subcellular location">
    <subcellularLocation>
        <location evidence="1 12">Cytoplasm</location>
    </subcellularLocation>
</comment>
<evidence type="ECO:0000256" key="3">
    <source>
        <dbReference type="ARBA" id="ARBA00022490"/>
    </source>
</evidence>
<comment type="pathway">
    <text evidence="2 12">Cell wall biogenesis; peptidoglycan biosynthesis.</text>
</comment>
<keyword evidence="15" id="KW-1185">Reference proteome</keyword>
<keyword evidence="6 12" id="KW-0133">Cell shape</keyword>
<comment type="similarity">
    <text evidence="10 12">Belongs to the EPSP synthase family. MurA subfamily.</text>
</comment>
<keyword evidence="12" id="KW-0670">Pyruvate</keyword>
<feature type="active site" description="Proton donor" evidence="12">
    <location>
        <position position="118"/>
    </location>
</feature>
<comment type="function">
    <text evidence="12">Cell wall formation. Adds enolpyruvyl to UDP-N-acetylglucosamine.</text>
</comment>
<evidence type="ECO:0000256" key="1">
    <source>
        <dbReference type="ARBA" id="ARBA00004496"/>
    </source>
</evidence>
<organism evidence="14 15">
    <name type="scientific">Shimazuella alba</name>
    <dbReference type="NCBI Taxonomy" id="2690964"/>
    <lineage>
        <taxon>Bacteria</taxon>
        <taxon>Bacillati</taxon>
        <taxon>Bacillota</taxon>
        <taxon>Bacilli</taxon>
        <taxon>Bacillales</taxon>
        <taxon>Thermoactinomycetaceae</taxon>
        <taxon>Shimazuella</taxon>
    </lineage>
</organism>
<dbReference type="GO" id="GO:0019277">
    <property type="term" value="P:UDP-N-acetylgalactosamine biosynthetic process"/>
    <property type="evidence" value="ECO:0007669"/>
    <property type="project" value="InterPro"/>
</dbReference>
<dbReference type="PANTHER" id="PTHR43783">
    <property type="entry name" value="UDP-N-ACETYLGLUCOSAMINE 1-CARBOXYVINYLTRANSFERASE"/>
    <property type="match status" value="1"/>
</dbReference>
<evidence type="ECO:0000256" key="7">
    <source>
        <dbReference type="ARBA" id="ARBA00022984"/>
    </source>
</evidence>
<keyword evidence="9 12" id="KW-0961">Cell wall biogenesis/degradation</keyword>
<name>A0A6I4VRQ8_9BACL</name>
<dbReference type="GO" id="GO:0005737">
    <property type="term" value="C:cytoplasm"/>
    <property type="evidence" value="ECO:0007669"/>
    <property type="project" value="UniProtKB-SubCell"/>
</dbReference>
<feature type="modified residue" description="2-(S-cysteinyl)pyruvic acid O-phosphothioketal" evidence="12">
    <location>
        <position position="118"/>
    </location>
</feature>
<dbReference type="GO" id="GO:0009252">
    <property type="term" value="P:peptidoglycan biosynthetic process"/>
    <property type="evidence" value="ECO:0007669"/>
    <property type="project" value="UniProtKB-UniRule"/>
</dbReference>
<sequence length="432" mass="46444">MEKILVHGGNKLQGSIKAHGSKNSILPLISASILASRNQVTIKNVPTALEDVSTITQLLKTLGIKVNTSEDNVTIQAEKFDSTEAPFELVSKMRASVTVLGPLLARKKYARVPLPGGCAIGSRPIDQHLKGLEALGAQFKIGHGVVEGFVPDQLRGTNVYLDIPSVGATQNILMAATLAKGITTIVNAACEPEIQDLANFLNQMGARIEGAGTPFITIEGVDFLRGIDYSIIPDRIEIGTYMIAAAITRGDVFIENAKSKHLTSLIVKMREMGITVLESDNGIHVSATDELKPIDIKTLPYPGFPTDLQSPMMVLQLAANGTSTLTETVFEDRFMHVEEFRRMGANIKINGQTALIEGGNPLSGTQVMATDLRAGAALVLAGLIAEGTTEVRELRHIDRGYIDLVGQLKSLGASIERTDIESHSFLQKESLL</sequence>
<dbReference type="EMBL" id="WUUL01000003">
    <property type="protein sequence ID" value="MXQ53121.1"/>
    <property type="molecule type" value="Genomic_DNA"/>
</dbReference>
<feature type="domain" description="Enolpyruvate transferase" evidence="13">
    <location>
        <begin position="7"/>
        <end position="406"/>
    </location>
</feature>
<evidence type="ECO:0000256" key="4">
    <source>
        <dbReference type="ARBA" id="ARBA00022618"/>
    </source>
</evidence>
<dbReference type="FunFam" id="3.65.10.10:FF:000001">
    <property type="entry name" value="UDP-N-acetylglucosamine 1-carboxyvinyltransferase"/>
    <property type="match status" value="1"/>
</dbReference>
<keyword evidence="4 12" id="KW-0132">Cell division</keyword>
<feature type="binding site" evidence="12">
    <location>
        <position position="329"/>
    </location>
    <ligand>
        <name>UDP-N-acetyl-alpha-D-glucosamine</name>
        <dbReference type="ChEBI" id="CHEBI:57705"/>
    </ligand>
</feature>
<evidence type="ECO:0000256" key="9">
    <source>
        <dbReference type="ARBA" id="ARBA00023316"/>
    </source>
</evidence>
<comment type="catalytic activity">
    <reaction evidence="11 12">
        <text>phosphoenolpyruvate + UDP-N-acetyl-alpha-D-glucosamine = UDP-N-acetyl-3-O-(1-carboxyvinyl)-alpha-D-glucosamine + phosphate</text>
        <dbReference type="Rhea" id="RHEA:18681"/>
        <dbReference type="ChEBI" id="CHEBI:43474"/>
        <dbReference type="ChEBI" id="CHEBI:57705"/>
        <dbReference type="ChEBI" id="CHEBI:58702"/>
        <dbReference type="ChEBI" id="CHEBI:68483"/>
        <dbReference type="EC" id="2.5.1.7"/>
    </reaction>
</comment>
<dbReference type="InterPro" id="IPR036968">
    <property type="entry name" value="Enolpyruvate_Tfrase_sf"/>
</dbReference>
<dbReference type="InterPro" id="IPR050068">
    <property type="entry name" value="MurA_subfamily"/>
</dbReference>
<evidence type="ECO:0000313" key="14">
    <source>
        <dbReference type="EMBL" id="MXQ53121.1"/>
    </source>
</evidence>
<accession>A0A6I4VRQ8</accession>
<dbReference type="CDD" id="cd01555">
    <property type="entry name" value="UdpNAET"/>
    <property type="match status" value="1"/>
</dbReference>
<evidence type="ECO:0000256" key="12">
    <source>
        <dbReference type="HAMAP-Rule" id="MF_00111"/>
    </source>
</evidence>
<evidence type="ECO:0000256" key="6">
    <source>
        <dbReference type="ARBA" id="ARBA00022960"/>
    </source>
</evidence>
<evidence type="ECO:0000259" key="13">
    <source>
        <dbReference type="Pfam" id="PF00275"/>
    </source>
</evidence>
<feature type="binding site" evidence="12">
    <location>
        <begin position="22"/>
        <end position="23"/>
    </location>
    <ligand>
        <name>phosphoenolpyruvate</name>
        <dbReference type="ChEBI" id="CHEBI:58702"/>
    </ligand>
</feature>
<dbReference type="InterPro" id="IPR001986">
    <property type="entry name" value="Enolpyruvate_Tfrase_dom"/>
</dbReference>
<dbReference type="GO" id="GO:0051301">
    <property type="term" value="P:cell division"/>
    <property type="evidence" value="ECO:0007669"/>
    <property type="project" value="UniProtKB-KW"/>
</dbReference>
<dbReference type="PANTHER" id="PTHR43783:SF1">
    <property type="entry name" value="UDP-N-ACETYLGLUCOSAMINE 1-CARBOXYVINYLTRANSFERASE"/>
    <property type="match status" value="1"/>
</dbReference>
<dbReference type="RefSeq" id="WP_160800487.1">
    <property type="nucleotide sequence ID" value="NZ_WUUL01000003.1"/>
</dbReference>
<comment type="caution">
    <text evidence="12">Lacks conserved residue(s) required for the propagation of feature annotation.</text>
</comment>
<dbReference type="NCBIfam" id="TIGR01072">
    <property type="entry name" value="murA"/>
    <property type="match status" value="1"/>
</dbReference>
<feature type="binding site" evidence="12">
    <location>
        <position position="94"/>
    </location>
    <ligand>
        <name>UDP-N-acetyl-alpha-D-glucosamine</name>
        <dbReference type="ChEBI" id="CHEBI:57705"/>
    </ligand>
</feature>
<feature type="binding site" evidence="12">
    <location>
        <position position="307"/>
    </location>
    <ligand>
        <name>UDP-N-acetyl-alpha-D-glucosamine</name>
        <dbReference type="ChEBI" id="CHEBI:57705"/>
    </ligand>
</feature>
<dbReference type="UniPathway" id="UPA00219"/>
<keyword evidence="7 12" id="KW-0573">Peptidoglycan synthesis</keyword>
<keyword evidence="8 12" id="KW-0131">Cell cycle</keyword>
<gene>
    <name evidence="12 14" type="primary">murA</name>
    <name evidence="14" type="ORF">GSM42_05115</name>
</gene>
<evidence type="ECO:0000313" key="15">
    <source>
        <dbReference type="Proteomes" id="UP000430692"/>
    </source>
</evidence>
<dbReference type="Pfam" id="PF00275">
    <property type="entry name" value="EPSP_synthase"/>
    <property type="match status" value="1"/>
</dbReference>
<evidence type="ECO:0000256" key="5">
    <source>
        <dbReference type="ARBA" id="ARBA00022679"/>
    </source>
</evidence>
<dbReference type="Proteomes" id="UP000430692">
    <property type="component" value="Unassembled WGS sequence"/>
</dbReference>
<dbReference type="EC" id="2.5.1.7" evidence="12"/>
<reference evidence="14 15" key="1">
    <citation type="submission" date="2019-12" db="EMBL/GenBank/DDBJ databases">
        <title>Whole-genome analyses of novel actinobacteria.</title>
        <authorList>
            <person name="Sahin N."/>
            <person name="Saygin H."/>
        </authorList>
    </citation>
    <scope>NUCLEOTIDE SEQUENCE [LARGE SCALE GENOMIC DNA]</scope>
    <source>
        <strain evidence="14 15">KC615</strain>
    </source>
</reference>
<dbReference type="GO" id="GO:0008760">
    <property type="term" value="F:UDP-N-acetylglucosamine 1-carboxyvinyltransferase activity"/>
    <property type="evidence" value="ECO:0007669"/>
    <property type="project" value="UniProtKB-UniRule"/>
</dbReference>
<keyword evidence="5 12" id="KW-0808">Transferase</keyword>
<dbReference type="SUPFAM" id="SSF55205">
    <property type="entry name" value="EPT/RTPC-like"/>
    <property type="match status" value="1"/>
</dbReference>
<dbReference type="HAMAP" id="MF_00111">
    <property type="entry name" value="MurA"/>
    <property type="match status" value="1"/>
</dbReference>
<evidence type="ECO:0000256" key="11">
    <source>
        <dbReference type="ARBA" id="ARBA00047527"/>
    </source>
</evidence>
<dbReference type="NCBIfam" id="NF006873">
    <property type="entry name" value="PRK09369.1"/>
    <property type="match status" value="1"/>
</dbReference>